<keyword evidence="4" id="KW-0274">FAD</keyword>
<evidence type="ECO:0000256" key="2">
    <source>
        <dbReference type="ARBA" id="ARBA00010139"/>
    </source>
</evidence>
<comment type="cofactor">
    <cofactor evidence="1">
        <name>FAD</name>
        <dbReference type="ChEBI" id="CHEBI:57692"/>
    </cofactor>
</comment>
<dbReference type="PANTHER" id="PTHR42877">
    <property type="entry name" value="L-ORNITHINE N(5)-MONOOXYGENASE-RELATED"/>
    <property type="match status" value="1"/>
</dbReference>
<evidence type="ECO:0008006" key="8">
    <source>
        <dbReference type="Google" id="ProtNLM"/>
    </source>
</evidence>
<name>A0AAV9MSL8_9EURO</name>
<comment type="caution">
    <text evidence="6">The sequence shown here is derived from an EMBL/GenBank/DDBJ whole genome shotgun (WGS) entry which is preliminary data.</text>
</comment>
<accession>A0AAV9MSL8</accession>
<evidence type="ECO:0000256" key="3">
    <source>
        <dbReference type="ARBA" id="ARBA00022630"/>
    </source>
</evidence>
<proteinExistence type="inferred from homology"/>
<evidence type="ECO:0000313" key="6">
    <source>
        <dbReference type="EMBL" id="KAK5044473.1"/>
    </source>
</evidence>
<dbReference type="GO" id="GO:0004499">
    <property type="term" value="F:N,N-dimethylaniline monooxygenase activity"/>
    <property type="evidence" value="ECO:0007669"/>
    <property type="project" value="InterPro"/>
</dbReference>
<dbReference type="InterPro" id="IPR020946">
    <property type="entry name" value="Flavin_mOase-like"/>
</dbReference>
<dbReference type="Pfam" id="PF00743">
    <property type="entry name" value="FMO-like"/>
    <property type="match status" value="1"/>
</dbReference>
<dbReference type="GO" id="GO:0050660">
    <property type="term" value="F:flavin adenine dinucleotide binding"/>
    <property type="evidence" value="ECO:0007669"/>
    <property type="project" value="InterPro"/>
</dbReference>
<dbReference type="AlphaFoldDB" id="A0AAV9MSL8"/>
<sequence>MPVATLPRYEVLNQPHSQRSKWKIICVGAGASGLYLAFRCEKRMKDYELTIYEKNSEVGGTWLENTYPGCACDVPSHIYTYSFRPNPNYTQYYAGHVEIEAYFKKFEQEYNLSRFIQFDTSVVRAEWKDNEGIYEVEIRRGDGTIEKDWCNTLINCSGVLNEWKWPDIPGLRSFKGELLHSAKWNHDVNYENKKVGIIGAGSSGIQITPRVQRVAKSLEVFIRNPVWITPQLGGYLQASDVPVDNPMIADMLVRGSQPYTFSEKEQSMLAEDPELLLTFRRCMEIAICNALGAFKYGSEKQIAVFEFVKSQMEAGLGDNEELKAKLIPKFPVGCRRPTPGAGYLEALTASNTRVIFDSIFEITEKGIKTKDGEEHEFDVLICATGFNIGFCPFFEIIGKNGLSLQEEWTPDPNCYLGIAAPGFPNYFSPLGPRGPWGNGTVLTALEGNLDYFITTMIKMQAEGIKSMMPSQRATNEFAIHADEWHQDSVWSQECMSWYKRSGPRGKPYLWCGTTPAYMKTMATVRFEDYEYEYKNSNRFAYIGNGQVAAEFLPMKEKMTKLVPYIRIADTPWEIE</sequence>
<protein>
    <recommendedName>
        <fullName evidence="8">Cyclohexanone monooxygenase</fullName>
    </recommendedName>
</protein>
<keyword evidence="7" id="KW-1185">Reference proteome</keyword>
<dbReference type="Proteomes" id="UP001358417">
    <property type="component" value="Unassembled WGS sequence"/>
</dbReference>
<dbReference type="EMBL" id="JAVRRD010000049">
    <property type="protein sequence ID" value="KAK5044473.1"/>
    <property type="molecule type" value="Genomic_DNA"/>
</dbReference>
<evidence type="ECO:0000256" key="4">
    <source>
        <dbReference type="ARBA" id="ARBA00022827"/>
    </source>
</evidence>
<dbReference type="RefSeq" id="XP_064700134.1">
    <property type="nucleotide sequence ID" value="XM_064854288.1"/>
</dbReference>
<dbReference type="InterPro" id="IPR051209">
    <property type="entry name" value="FAD-bind_Monooxygenase_sf"/>
</dbReference>
<dbReference type="GeneID" id="89978909"/>
<gene>
    <name evidence="6" type="ORF">LTR84_010754</name>
</gene>
<dbReference type="GO" id="GO:0050661">
    <property type="term" value="F:NADP binding"/>
    <property type="evidence" value="ECO:0007669"/>
    <property type="project" value="InterPro"/>
</dbReference>
<evidence type="ECO:0000313" key="7">
    <source>
        <dbReference type="Proteomes" id="UP001358417"/>
    </source>
</evidence>
<organism evidence="6 7">
    <name type="scientific">Exophiala bonariae</name>
    <dbReference type="NCBI Taxonomy" id="1690606"/>
    <lineage>
        <taxon>Eukaryota</taxon>
        <taxon>Fungi</taxon>
        <taxon>Dikarya</taxon>
        <taxon>Ascomycota</taxon>
        <taxon>Pezizomycotina</taxon>
        <taxon>Eurotiomycetes</taxon>
        <taxon>Chaetothyriomycetidae</taxon>
        <taxon>Chaetothyriales</taxon>
        <taxon>Herpotrichiellaceae</taxon>
        <taxon>Exophiala</taxon>
    </lineage>
</organism>
<dbReference type="PANTHER" id="PTHR42877:SF8">
    <property type="entry name" value="MONOOXYGENASE"/>
    <property type="match status" value="1"/>
</dbReference>
<comment type="similarity">
    <text evidence="2">Belongs to the FAD-binding monooxygenase family.</text>
</comment>
<reference evidence="6 7" key="1">
    <citation type="submission" date="2023-08" db="EMBL/GenBank/DDBJ databases">
        <title>Black Yeasts Isolated from many extreme environments.</title>
        <authorList>
            <person name="Coleine C."/>
            <person name="Stajich J.E."/>
            <person name="Selbmann L."/>
        </authorList>
    </citation>
    <scope>NUCLEOTIDE SEQUENCE [LARGE SCALE GENOMIC DNA]</scope>
    <source>
        <strain evidence="6 7">CCFEE 5792</strain>
    </source>
</reference>
<dbReference type="SUPFAM" id="SSF51905">
    <property type="entry name" value="FAD/NAD(P)-binding domain"/>
    <property type="match status" value="3"/>
</dbReference>
<keyword evidence="5" id="KW-0560">Oxidoreductase</keyword>
<evidence type="ECO:0000256" key="5">
    <source>
        <dbReference type="ARBA" id="ARBA00023002"/>
    </source>
</evidence>
<keyword evidence="3" id="KW-0285">Flavoprotein</keyword>
<evidence type="ECO:0000256" key="1">
    <source>
        <dbReference type="ARBA" id="ARBA00001974"/>
    </source>
</evidence>
<dbReference type="Gene3D" id="3.50.50.60">
    <property type="entry name" value="FAD/NAD(P)-binding domain"/>
    <property type="match status" value="2"/>
</dbReference>
<dbReference type="InterPro" id="IPR036188">
    <property type="entry name" value="FAD/NAD-bd_sf"/>
</dbReference>